<evidence type="ECO:0000313" key="4">
    <source>
        <dbReference type="Proteomes" id="UP000622580"/>
    </source>
</evidence>
<name>A0A941CZD3_9CAUL</name>
<evidence type="ECO:0000313" key="2">
    <source>
        <dbReference type="EMBL" id="MBR7618354.1"/>
    </source>
</evidence>
<dbReference type="EMBL" id="CP068570">
    <property type="protein sequence ID" value="QQZ50799.1"/>
    <property type="molecule type" value="Genomic_DNA"/>
</dbReference>
<dbReference type="Proteomes" id="UP000622580">
    <property type="component" value="Unassembled WGS sequence"/>
</dbReference>
<dbReference type="AlphaFoldDB" id="A0A941CZD3"/>
<proteinExistence type="predicted"/>
<dbReference type="EMBL" id="JAGSGD010000001">
    <property type="protein sequence ID" value="MBR7618354.1"/>
    <property type="molecule type" value="Genomic_DNA"/>
</dbReference>
<sequence>MSKLTSKIASAATLALAAIPMLALTTAAHAAPMTLKVGDLSSAAGVAAFEQRLDKIANTMCAAQRQGVGTRIVNTDGCVEAVRAEAMDNLTQSQRSQIAAYGRSVLAAR</sequence>
<protein>
    <submittedName>
        <fullName evidence="2">UrcA family protein</fullName>
    </submittedName>
</protein>
<evidence type="ECO:0000313" key="3">
    <source>
        <dbReference type="EMBL" id="QQZ50799.1"/>
    </source>
</evidence>
<feature type="chain" id="PRO_5044462927" evidence="1">
    <location>
        <begin position="31"/>
        <end position="109"/>
    </location>
</feature>
<organism evidence="2 4">
    <name type="scientific">Phenylobacterium glaciei</name>
    <dbReference type="NCBI Taxonomy" id="2803784"/>
    <lineage>
        <taxon>Bacteria</taxon>
        <taxon>Pseudomonadati</taxon>
        <taxon>Pseudomonadota</taxon>
        <taxon>Alphaproteobacteria</taxon>
        <taxon>Caulobacterales</taxon>
        <taxon>Caulobacteraceae</taxon>
        <taxon>Phenylobacterium</taxon>
    </lineage>
</organism>
<reference evidence="2" key="2">
    <citation type="submission" date="2021-04" db="EMBL/GenBank/DDBJ databases">
        <title>Draft genome assembly of strain Phenylobacterium sp. 20VBR1 using MiniION and Illumina platforms.</title>
        <authorList>
            <person name="Thomas F.A."/>
            <person name="Krishnan K.P."/>
            <person name="Sinha R.K."/>
        </authorList>
    </citation>
    <scope>NUCLEOTIDE SEQUENCE</scope>
    <source>
        <strain evidence="2">20VBR1</strain>
    </source>
</reference>
<dbReference type="NCBIfam" id="TIGR04433">
    <property type="entry name" value="UrcA_uranyl"/>
    <property type="match status" value="1"/>
</dbReference>
<reference evidence="3" key="1">
    <citation type="submission" date="2021-01" db="EMBL/GenBank/DDBJ databases">
        <title>Genome sequence of Phenylobacterium sp. 20VBR1 isolated from a valley glaceir, Ny-Alesund, Svalbard.</title>
        <authorList>
            <person name="Thomas F.A."/>
            <person name="Krishnan K.P."/>
            <person name="Sinha R.K."/>
        </authorList>
    </citation>
    <scope>NUCLEOTIDE SEQUENCE</scope>
    <source>
        <strain evidence="3">20VBR1</strain>
    </source>
</reference>
<keyword evidence="1" id="KW-0732">Signal</keyword>
<dbReference type="RefSeq" id="WP_215338238.1">
    <property type="nucleotide sequence ID" value="NZ_JAGSGD010000001.1"/>
</dbReference>
<evidence type="ECO:0000256" key="1">
    <source>
        <dbReference type="SAM" id="SignalP"/>
    </source>
</evidence>
<gene>
    <name evidence="2" type="ORF">JKL49_03040</name>
    <name evidence="3" type="ORF">JKL49_05555</name>
</gene>
<accession>A0A941CZD3</accession>
<keyword evidence="4" id="KW-1185">Reference proteome</keyword>
<dbReference type="InterPro" id="IPR030972">
    <property type="entry name" value="UrcA_uranyl"/>
</dbReference>
<feature type="signal peptide" evidence="1">
    <location>
        <begin position="1"/>
        <end position="30"/>
    </location>
</feature>